<accession>A0A939DFA9</accession>
<dbReference type="RefSeq" id="WP_206560270.1">
    <property type="nucleotide sequence ID" value="NZ_JAFKCZ010000006.1"/>
</dbReference>
<feature type="chain" id="PRO_5037321709" evidence="1">
    <location>
        <begin position="27"/>
        <end position="245"/>
    </location>
</feature>
<dbReference type="Gene3D" id="3.30.110.170">
    <property type="entry name" value="Protein of unknown function (DUF541), domain 1"/>
    <property type="match status" value="1"/>
</dbReference>
<organism evidence="2 3">
    <name type="scientific">Parahaliea mediterranea</name>
    <dbReference type="NCBI Taxonomy" id="651086"/>
    <lineage>
        <taxon>Bacteria</taxon>
        <taxon>Pseudomonadati</taxon>
        <taxon>Pseudomonadota</taxon>
        <taxon>Gammaproteobacteria</taxon>
        <taxon>Cellvibrionales</taxon>
        <taxon>Halieaceae</taxon>
        <taxon>Parahaliea</taxon>
    </lineage>
</organism>
<dbReference type="AlphaFoldDB" id="A0A939DFA9"/>
<dbReference type="PANTHER" id="PTHR34387">
    <property type="entry name" value="SLR1258 PROTEIN"/>
    <property type="match status" value="1"/>
</dbReference>
<reference evidence="2" key="1">
    <citation type="submission" date="2021-02" db="EMBL/GenBank/DDBJ databases">
        <title>PHA producing bacteria isolated from coastal sediment in Guangdong, Shenzhen.</title>
        <authorList>
            <person name="Zheng W."/>
            <person name="Yu S."/>
            <person name="Huang Y."/>
        </authorList>
    </citation>
    <scope>NUCLEOTIDE SEQUENCE</scope>
    <source>
        <strain evidence="2">TN14-10</strain>
    </source>
</reference>
<proteinExistence type="predicted"/>
<feature type="signal peptide" evidence="1">
    <location>
        <begin position="1"/>
        <end position="26"/>
    </location>
</feature>
<dbReference type="InterPro" id="IPR007497">
    <property type="entry name" value="SIMPL/DUF541"/>
</dbReference>
<gene>
    <name evidence="2" type="ORF">JYP50_09500</name>
</gene>
<evidence type="ECO:0000313" key="2">
    <source>
        <dbReference type="EMBL" id="MBN7796826.1"/>
    </source>
</evidence>
<dbReference type="InterPro" id="IPR052022">
    <property type="entry name" value="26kDa_periplasmic_antigen"/>
</dbReference>
<evidence type="ECO:0000256" key="1">
    <source>
        <dbReference type="SAM" id="SignalP"/>
    </source>
</evidence>
<keyword evidence="1" id="KW-0732">Signal</keyword>
<sequence>MTGTFLSSRLAIAALALLLLAPLARAADQPAPSINVSGEGSVSLAPDTALLSLTVTREAKTAREALAANSAAMEKVVAAMRDAGIADRDLQTGEFNIQPRYVHQPARAGEPREAPRIEGYTVRNNLNVRVRDIDRAGEILDTSVKMGVNEGGDISLVNDDPSEALDKARELAMKDALARAGTLAAAAGVRTGKLLRVDEQNHFPSPRPMMARGAAFLESAEKAVPIAHGENTYRVVVSIAVAIEQ</sequence>
<dbReference type="EMBL" id="JAFKCZ010000006">
    <property type="protein sequence ID" value="MBN7796826.1"/>
    <property type="molecule type" value="Genomic_DNA"/>
</dbReference>
<dbReference type="Gene3D" id="3.30.70.2970">
    <property type="entry name" value="Protein of unknown function (DUF541), domain 2"/>
    <property type="match status" value="1"/>
</dbReference>
<keyword evidence="3" id="KW-1185">Reference proteome</keyword>
<dbReference type="PANTHER" id="PTHR34387:SF1">
    <property type="entry name" value="PERIPLASMIC IMMUNOGENIC PROTEIN"/>
    <property type="match status" value="1"/>
</dbReference>
<name>A0A939DFA9_9GAMM</name>
<comment type="caution">
    <text evidence="2">The sequence shown here is derived from an EMBL/GenBank/DDBJ whole genome shotgun (WGS) entry which is preliminary data.</text>
</comment>
<dbReference type="Pfam" id="PF04402">
    <property type="entry name" value="SIMPL"/>
    <property type="match status" value="1"/>
</dbReference>
<evidence type="ECO:0000313" key="3">
    <source>
        <dbReference type="Proteomes" id="UP000664303"/>
    </source>
</evidence>
<dbReference type="Proteomes" id="UP000664303">
    <property type="component" value="Unassembled WGS sequence"/>
</dbReference>
<protein>
    <submittedName>
        <fullName evidence="2">SIMPL domain-containing protein</fullName>
    </submittedName>
</protein>
<dbReference type="GO" id="GO:0006974">
    <property type="term" value="P:DNA damage response"/>
    <property type="evidence" value="ECO:0007669"/>
    <property type="project" value="TreeGrafter"/>
</dbReference>